<dbReference type="RefSeq" id="WP_186908505.1">
    <property type="nucleotide sequence ID" value="NZ_JACOPP010000022.1"/>
</dbReference>
<gene>
    <name evidence="2" type="ORF">H8S57_13255</name>
</gene>
<dbReference type="InterPro" id="IPR043714">
    <property type="entry name" value="DUF5655"/>
</dbReference>
<evidence type="ECO:0000313" key="2">
    <source>
        <dbReference type="EMBL" id="MBC5734682.1"/>
    </source>
</evidence>
<keyword evidence="3" id="KW-1185">Reference proteome</keyword>
<comment type="caution">
    <text evidence="2">The sequence shown here is derived from an EMBL/GenBank/DDBJ whole genome shotgun (WGS) entry which is preliminary data.</text>
</comment>
<protein>
    <recommendedName>
        <fullName evidence="1">DUF5655 domain-containing protein</fullName>
    </recommendedName>
</protein>
<organism evidence="2 3">
    <name type="scientific">Lawsonibacter hominis</name>
    <dbReference type="NCBI Taxonomy" id="2763053"/>
    <lineage>
        <taxon>Bacteria</taxon>
        <taxon>Bacillati</taxon>
        <taxon>Bacillota</taxon>
        <taxon>Clostridia</taxon>
        <taxon>Eubacteriales</taxon>
        <taxon>Oscillospiraceae</taxon>
        <taxon>Lawsonibacter</taxon>
    </lineage>
</organism>
<proteinExistence type="predicted"/>
<feature type="domain" description="DUF5655" evidence="1">
    <location>
        <begin position="15"/>
        <end position="118"/>
    </location>
</feature>
<evidence type="ECO:0000259" key="1">
    <source>
        <dbReference type="Pfam" id="PF18899"/>
    </source>
</evidence>
<dbReference type="EMBL" id="JACOPP010000022">
    <property type="protein sequence ID" value="MBC5734682.1"/>
    <property type="molecule type" value="Genomic_DNA"/>
</dbReference>
<dbReference type="AlphaFoldDB" id="A0A8J6JG71"/>
<evidence type="ECO:0000313" key="3">
    <source>
        <dbReference type="Proteomes" id="UP000661435"/>
    </source>
</evidence>
<reference evidence="2" key="1">
    <citation type="submission" date="2020-08" db="EMBL/GenBank/DDBJ databases">
        <title>Genome public.</title>
        <authorList>
            <person name="Liu C."/>
            <person name="Sun Q."/>
        </authorList>
    </citation>
    <scope>NUCLEOTIDE SEQUENCE</scope>
    <source>
        <strain evidence="2">NSJ-51</strain>
    </source>
</reference>
<sequence length="126" mass="14427">MTSDERMFFNTTPGALPLYEVLRNKLLTECPDTTLQVQKSQITFKVKYGYAFVSLRRMKGCPEVFLIVTFGLSHRLDSPRIAAAVEPYPNRWTHHTIVSEPDQLDGELMGWLREAHAFALVKEGVR</sequence>
<name>A0A8J6JG71_9FIRM</name>
<dbReference type="Proteomes" id="UP000661435">
    <property type="component" value="Unassembled WGS sequence"/>
</dbReference>
<accession>A0A8J6JG71</accession>
<dbReference type="Pfam" id="PF18899">
    <property type="entry name" value="DUF5655"/>
    <property type="match status" value="1"/>
</dbReference>